<dbReference type="Proteomes" id="UP001239111">
    <property type="component" value="Chromosome 3"/>
</dbReference>
<evidence type="ECO:0000313" key="1">
    <source>
        <dbReference type="EMBL" id="KAJ8671175.1"/>
    </source>
</evidence>
<keyword evidence="2" id="KW-1185">Reference proteome</keyword>
<comment type="caution">
    <text evidence="1">The sequence shown here is derived from an EMBL/GenBank/DDBJ whole genome shotgun (WGS) entry which is preliminary data.</text>
</comment>
<sequence>MVPYRKSANKTIGEMIFDIRVTEPRKTVERAFGSLCSRFQVCAEKLGFDVNTSKNIILCCMSMHNYLITVRMEENLDLHDDEESEDSGPETDDDSDDSHENFEIQGIWMTIVWMRHFIHMISIQSLFMAMVSKKTRIRPLNSTANPMRFPTKNWMDSTDKEPGTY</sequence>
<organism evidence="1 2">
    <name type="scientific">Eretmocerus hayati</name>
    <dbReference type="NCBI Taxonomy" id="131215"/>
    <lineage>
        <taxon>Eukaryota</taxon>
        <taxon>Metazoa</taxon>
        <taxon>Ecdysozoa</taxon>
        <taxon>Arthropoda</taxon>
        <taxon>Hexapoda</taxon>
        <taxon>Insecta</taxon>
        <taxon>Pterygota</taxon>
        <taxon>Neoptera</taxon>
        <taxon>Endopterygota</taxon>
        <taxon>Hymenoptera</taxon>
        <taxon>Apocrita</taxon>
        <taxon>Proctotrupomorpha</taxon>
        <taxon>Chalcidoidea</taxon>
        <taxon>Aphelinidae</taxon>
        <taxon>Aphelininae</taxon>
        <taxon>Eretmocerus</taxon>
    </lineage>
</organism>
<dbReference type="EMBL" id="CM056743">
    <property type="protein sequence ID" value="KAJ8671175.1"/>
    <property type="molecule type" value="Genomic_DNA"/>
</dbReference>
<reference evidence="1" key="1">
    <citation type="submission" date="2023-04" db="EMBL/GenBank/DDBJ databases">
        <title>A chromosome-level genome assembly of the parasitoid wasp Eretmocerus hayati.</title>
        <authorList>
            <person name="Zhong Y."/>
            <person name="Liu S."/>
            <person name="Liu Y."/>
        </authorList>
    </citation>
    <scope>NUCLEOTIDE SEQUENCE</scope>
    <source>
        <strain evidence="1">ZJU_SS_LIU_2023</strain>
    </source>
</reference>
<protein>
    <submittedName>
        <fullName evidence="1">Uncharacterized protein</fullName>
    </submittedName>
</protein>
<proteinExistence type="predicted"/>
<evidence type="ECO:0000313" key="2">
    <source>
        <dbReference type="Proteomes" id="UP001239111"/>
    </source>
</evidence>
<gene>
    <name evidence="1" type="ORF">QAD02_002434</name>
</gene>
<accession>A0ACC2NNQ8</accession>
<name>A0ACC2NNQ8_9HYME</name>